<reference evidence="1" key="1">
    <citation type="journal article" date="2018" name="Genome Biol.">
        <title>SKESA: strategic k-mer extension for scrupulous assemblies.</title>
        <authorList>
            <person name="Souvorov A."/>
            <person name="Agarwala R."/>
            <person name="Lipman D.J."/>
        </authorList>
    </citation>
    <scope>NUCLEOTIDE SEQUENCE</scope>
    <source>
        <strain evidence="1">Salmonella enterica</strain>
    </source>
</reference>
<dbReference type="Pfam" id="PF22192">
    <property type="entry name" value="GtgE"/>
    <property type="match status" value="1"/>
</dbReference>
<evidence type="ECO:0000313" key="2">
    <source>
        <dbReference type="EMBL" id="HAB3832307.1"/>
    </source>
</evidence>
<proteinExistence type="predicted"/>
<dbReference type="CDD" id="cd21501">
    <property type="entry name" value="GtgE"/>
    <property type="match status" value="1"/>
</dbReference>
<reference evidence="1" key="2">
    <citation type="submission" date="2019-10" db="EMBL/GenBank/DDBJ databases">
        <authorList>
            <consortium name="NCBI Pathogen Detection Project"/>
        </authorList>
    </citation>
    <scope>NUCLEOTIDE SEQUENCE</scope>
    <source>
        <strain evidence="1">Salmonella enterica</strain>
    </source>
</reference>
<sequence>MLRHIQNSLGSVYRSNTATPQGQIIHHRNFQSQFDTTGNTLYNNCWVCSLNVIKSRDGNNYSALEDITSDNQAFNNILEGIDIIECENLLKEMNVQKIPESSLFTNIKEALQAEVFNSTVEDDFESFISYELQNHGPLMLIRPSLGSECLHAECIVGYDSEVKKVLIYDSMNTSPEWQSEWQSNIDVYDKLTLAFNDKYKNEDCSICGLYYDGVYEPKPLHSSSWKDWCTIL</sequence>
<dbReference type="InterPro" id="IPR047918">
    <property type="entry name" value="GtgE"/>
</dbReference>
<dbReference type="AlphaFoldDB" id="A0A6X8NZQ4"/>
<comment type="caution">
    <text evidence="1">The sequence shown here is derived from an EMBL/GenBank/DDBJ whole genome shotgun (WGS) entry which is preliminary data.</text>
</comment>
<organism evidence="1">
    <name type="scientific">Salmonella enteritidis</name>
    <dbReference type="NCBI Taxonomy" id="149539"/>
    <lineage>
        <taxon>Bacteria</taxon>
        <taxon>Pseudomonadati</taxon>
        <taxon>Pseudomonadota</taxon>
        <taxon>Gammaproteobacteria</taxon>
        <taxon>Enterobacterales</taxon>
        <taxon>Enterobacteriaceae</taxon>
        <taxon>Salmonella</taxon>
    </lineage>
</organism>
<dbReference type="EMBL" id="DAAFZE010000003">
    <property type="protein sequence ID" value="HAB2107413.1"/>
    <property type="molecule type" value="Genomic_DNA"/>
</dbReference>
<accession>A0A6X8NZQ4</accession>
<gene>
    <name evidence="1" type="ORF">GBS02_04605</name>
    <name evidence="2" type="ORF">GBV59_04185</name>
</gene>
<dbReference type="Gene3D" id="3.90.70.170">
    <property type="match status" value="1"/>
</dbReference>
<evidence type="ECO:0000313" key="1">
    <source>
        <dbReference type="EMBL" id="HAB2107413.1"/>
    </source>
</evidence>
<protein>
    <submittedName>
        <fullName evidence="1">Virulence protein</fullName>
    </submittedName>
</protein>
<dbReference type="EMBL" id="DAAGNZ010000005">
    <property type="protein sequence ID" value="HAB3832307.1"/>
    <property type="molecule type" value="Genomic_DNA"/>
</dbReference>
<name>A0A6X8NZQ4_SALEN</name>